<accession>A0A9P4LK21</accession>
<organism evidence="1 2">
    <name type="scientific">Setomelanomma holmii</name>
    <dbReference type="NCBI Taxonomy" id="210430"/>
    <lineage>
        <taxon>Eukaryota</taxon>
        <taxon>Fungi</taxon>
        <taxon>Dikarya</taxon>
        <taxon>Ascomycota</taxon>
        <taxon>Pezizomycotina</taxon>
        <taxon>Dothideomycetes</taxon>
        <taxon>Pleosporomycetidae</taxon>
        <taxon>Pleosporales</taxon>
        <taxon>Pleosporineae</taxon>
        <taxon>Phaeosphaeriaceae</taxon>
        <taxon>Setomelanomma</taxon>
    </lineage>
</organism>
<reference evidence="1" key="1">
    <citation type="journal article" date="2020" name="Stud. Mycol.">
        <title>101 Dothideomycetes genomes: a test case for predicting lifestyles and emergence of pathogens.</title>
        <authorList>
            <person name="Haridas S."/>
            <person name="Albert R."/>
            <person name="Binder M."/>
            <person name="Bloem J."/>
            <person name="Labutti K."/>
            <person name="Salamov A."/>
            <person name="Andreopoulos B."/>
            <person name="Baker S."/>
            <person name="Barry K."/>
            <person name="Bills G."/>
            <person name="Bluhm B."/>
            <person name="Cannon C."/>
            <person name="Castanera R."/>
            <person name="Culley D."/>
            <person name="Daum C."/>
            <person name="Ezra D."/>
            <person name="Gonzalez J."/>
            <person name="Henrissat B."/>
            <person name="Kuo A."/>
            <person name="Liang C."/>
            <person name="Lipzen A."/>
            <person name="Lutzoni F."/>
            <person name="Magnuson J."/>
            <person name="Mondo S."/>
            <person name="Nolan M."/>
            <person name="Ohm R."/>
            <person name="Pangilinan J."/>
            <person name="Park H.-J."/>
            <person name="Ramirez L."/>
            <person name="Alfaro M."/>
            <person name="Sun H."/>
            <person name="Tritt A."/>
            <person name="Yoshinaga Y."/>
            <person name="Zwiers L.-H."/>
            <person name="Turgeon B."/>
            <person name="Goodwin S."/>
            <person name="Spatafora J."/>
            <person name="Crous P."/>
            <person name="Grigoriev I."/>
        </authorList>
    </citation>
    <scope>NUCLEOTIDE SEQUENCE</scope>
    <source>
        <strain evidence="1">CBS 110217</strain>
    </source>
</reference>
<evidence type="ECO:0000313" key="1">
    <source>
        <dbReference type="EMBL" id="KAF2027197.1"/>
    </source>
</evidence>
<gene>
    <name evidence="1" type="ORF">EK21DRAFT_115091</name>
</gene>
<proteinExistence type="predicted"/>
<protein>
    <submittedName>
        <fullName evidence="1">Uncharacterized protein</fullName>
    </submittedName>
</protein>
<keyword evidence="2" id="KW-1185">Reference proteome</keyword>
<name>A0A9P4LK21_9PLEO</name>
<evidence type="ECO:0000313" key="2">
    <source>
        <dbReference type="Proteomes" id="UP000799777"/>
    </source>
</evidence>
<dbReference type="AlphaFoldDB" id="A0A9P4LK21"/>
<dbReference type="Proteomes" id="UP000799777">
    <property type="component" value="Unassembled WGS sequence"/>
</dbReference>
<comment type="caution">
    <text evidence="1">The sequence shown here is derived from an EMBL/GenBank/DDBJ whole genome shotgun (WGS) entry which is preliminary data.</text>
</comment>
<dbReference type="EMBL" id="ML978230">
    <property type="protein sequence ID" value="KAF2027197.1"/>
    <property type="molecule type" value="Genomic_DNA"/>
</dbReference>
<sequence length="210" mass="22850">MSHFGRLVVFRAAQSKGNKPEWHLAWAPMGGGLWRMLEGYKEVATNEKGAFQSLVLSVGVLCEPKALVSQEEARIANEIKPISQTTLASSWVTRWKFASNLQLSPSPFISPLSPDNMLLFGNECPSAADLRSHASLGGSARQEAAAQTTKNTASRREALLNKVIFRAADHFIILGILSTSPPVFHETPKECEGRALLTIQVGHASKQETA</sequence>